<dbReference type="EMBL" id="FWZU01000001">
    <property type="protein sequence ID" value="SME94894.1"/>
    <property type="molecule type" value="Genomic_DNA"/>
</dbReference>
<sequence length="138" mass="14022">MLSKTLSLALFIFLISSCPACAKKPVVYPNDHSKTVGKIQTDQDIKYCMNLADENIGKASRGKSSVRSGVKGGLIGGAIGLGIGIVTGSPGTSALAGSAGGAAGGAVGGAVQDNTDAAYRNFVEKCLTEKGYEPIGWR</sequence>
<dbReference type="OrthoDB" id="9796758at2"/>
<evidence type="ECO:0008006" key="4">
    <source>
        <dbReference type="Google" id="ProtNLM"/>
    </source>
</evidence>
<gene>
    <name evidence="2" type="ORF">SAMN06295933_0740</name>
</gene>
<evidence type="ECO:0000313" key="2">
    <source>
        <dbReference type="EMBL" id="SME94894.1"/>
    </source>
</evidence>
<name>A0A1X7CDS3_9BACT</name>
<feature type="chain" id="PRO_5010859826" description="Glycine-zipper containing OmpA-like membrane domain-containing protein" evidence="1">
    <location>
        <begin position="23"/>
        <end position="138"/>
    </location>
</feature>
<dbReference type="PROSITE" id="PS51257">
    <property type="entry name" value="PROKAR_LIPOPROTEIN"/>
    <property type="match status" value="1"/>
</dbReference>
<protein>
    <recommendedName>
        <fullName evidence="4">Glycine-zipper containing OmpA-like membrane domain-containing protein</fullName>
    </recommendedName>
</protein>
<organism evidence="2 3">
    <name type="scientific">Desulfovibrio gilichinskyi</name>
    <dbReference type="NCBI Taxonomy" id="1519643"/>
    <lineage>
        <taxon>Bacteria</taxon>
        <taxon>Pseudomonadati</taxon>
        <taxon>Thermodesulfobacteriota</taxon>
        <taxon>Desulfovibrionia</taxon>
        <taxon>Desulfovibrionales</taxon>
        <taxon>Desulfovibrionaceae</taxon>
        <taxon>Desulfovibrio</taxon>
    </lineage>
</organism>
<feature type="signal peptide" evidence="1">
    <location>
        <begin position="1"/>
        <end position="22"/>
    </location>
</feature>
<evidence type="ECO:0000256" key="1">
    <source>
        <dbReference type="SAM" id="SignalP"/>
    </source>
</evidence>
<dbReference type="RefSeq" id="WP_085098433.1">
    <property type="nucleotide sequence ID" value="NZ_FWZU01000001.1"/>
</dbReference>
<accession>A0A1X7CDS3</accession>
<dbReference type="AlphaFoldDB" id="A0A1X7CDS3"/>
<keyword evidence="1" id="KW-0732">Signal</keyword>
<keyword evidence="3" id="KW-1185">Reference proteome</keyword>
<reference evidence="3" key="1">
    <citation type="submission" date="2017-04" db="EMBL/GenBank/DDBJ databases">
        <authorList>
            <person name="Varghese N."/>
            <person name="Submissions S."/>
        </authorList>
    </citation>
    <scope>NUCLEOTIDE SEQUENCE [LARGE SCALE GENOMIC DNA]</scope>
    <source>
        <strain evidence="3">K3S</strain>
    </source>
</reference>
<proteinExistence type="predicted"/>
<evidence type="ECO:0000313" key="3">
    <source>
        <dbReference type="Proteomes" id="UP000192906"/>
    </source>
</evidence>
<dbReference type="Proteomes" id="UP000192906">
    <property type="component" value="Unassembled WGS sequence"/>
</dbReference>
<dbReference type="STRING" id="1519643.SAMN06295933_0740"/>